<proteinExistence type="predicted"/>
<evidence type="ECO:0000313" key="3">
    <source>
        <dbReference type="Proteomes" id="UP000586918"/>
    </source>
</evidence>
<evidence type="ECO:0000259" key="1">
    <source>
        <dbReference type="Pfam" id="PF13649"/>
    </source>
</evidence>
<keyword evidence="2" id="KW-0489">Methyltransferase</keyword>
<dbReference type="EMBL" id="JAAXKZ010000066">
    <property type="protein sequence ID" value="NMH93367.1"/>
    <property type="molecule type" value="Genomic_DNA"/>
</dbReference>
<organism evidence="2 3">
    <name type="scientific">Pseudonocardia bannensis</name>
    <dbReference type="NCBI Taxonomy" id="630973"/>
    <lineage>
        <taxon>Bacteria</taxon>
        <taxon>Bacillati</taxon>
        <taxon>Actinomycetota</taxon>
        <taxon>Actinomycetes</taxon>
        <taxon>Pseudonocardiales</taxon>
        <taxon>Pseudonocardiaceae</taxon>
        <taxon>Pseudonocardia</taxon>
    </lineage>
</organism>
<comment type="caution">
    <text evidence="2">The sequence shown here is derived from an EMBL/GenBank/DDBJ whole genome shotgun (WGS) entry which is preliminary data.</text>
</comment>
<keyword evidence="3" id="KW-1185">Reference proteome</keyword>
<dbReference type="RefSeq" id="WP_169414068.1">
    <property type="nucleotide sequence ID" value="NZ_JAAXKZ010000066.1"/>
</dbReference>
<accession>A0A848DKW4</accession>
<sequence>MTGPAAQRWRELQSGRGVPPEILARAVASPWVHDPRDFAAPAEPVDTPSRRAALDLLGHGGTVLDIGCGGGAGAFALVGRATHLTGVDHQQDMLDVFAEGARARGVPHDTVLGRWPEVAPDAGEADVVVCHHVLHNVVELGPFAEALSAAARRGVVVEMLAQHPMAWLDPLWVRFHDLHRPPPATTDDAVGVLVELGIRAEVTSWEREKPPKQDAEWVTRRLCLPPERVGEVAAAMEEIPPRPRMAATLTWRTG</sequence>
<dbReference type="GO" id="GO:0032259">
    <property type="term" value="P:methylation"/>
    <property type="evidence" value="ECO:0007669"/>
    <property type="project" value="UniProtKB-KW"/>
</dbReference>
<dbReference type="Pfam" id="PF13649">
    <property type="entry name" value="Methyltransf_25"/>
    <property type="match status" value="1"/>
</dbReference>
<keyword evidence="2" id="KW-0808">Transferase</keyword>
<dbReference type="InterPro" id="IPR029063">
    <property type="entry name" value="SAM-dependent_MTases_sf"/>
</dbReference>
<gene>
    <name evidence="2" type="ORF">HF519_17660</name>
</gene>
<dbReference type="InterPro" id="IPR041698">
    <property type="entry name" value="Methyltransf_25"/>
</dbReference>
<reference evidence="2 3" key="1">
    <citation type="submission" date="2020-04" db="EMBL/GenBank/DDBJ databases">
        <authorList>
            <person name="Klaysubun C."/>
            <person name="Duangmal K."/>
            <person name="Lipun K."/>
        </authorList>
    </citation>
    <scope>NUCLEOTIDE SEQUENCE [LARGE SCALE GENOMIC DNA]</scope>
    <source>
        <strain evidence="2 3">DSM 45300</strain>
    </source>
</reference>
<dbReference type="GO" id="GO:0008168">
    <property type="term" value="F:methyltransferase activity"/>
    <property type="evidence" value="ECO:0007669"/>
    <property type="project" value="UniProtKB-KW"/>
</dbReference>
<dbReference type="SUPFAM" id="SSF53335">
    <property type="entry name" value="S-adenosyl-L-methionine-dependent methyltransferases"/>
    <property type="match status" value="1"/>
</dbReference>
<protein>
    <submittedName>
        <fullName evidence="2">Class I SAM-dependent methyltransferase</fullName>
    </submittedName>
</protein>
<evidence type="ECO:0000313" key="2">
    <source>
        <dbReference type="EMBL" id="NMH93367.1"/>
    </source>
</evidence>
<feature type="domain" description="Methyltransferase" evidence="1">
    <location>
        <begin position="63"/>
        <end position="150"/>
    </location>
</feature>
<name>A0A848DKW4_9PSEU</name>
<dbReference type="AlphaFoldDB" id="A0A848DKW4"/>
<dbReference type="Proteomes" id="UP000586918">
    <property type="component" value="Unassembled WGS sequence"/>
</dbReference>
<dbReference type="Gene3D" id="3.40.50.150">
    <property type="entry name" value="Vaccinia Virus protein VP39"/>
    <property type="match status" value="1"/>
</dbReference>